<comment type="similarity">
    <text evidence="1">Belongs to the 1-acyl-sn-glycerol-3-phosphate acyltransferase family.</text>
</comment>
<dbReference type="CDD" id="cd07990">
    <property type="entry name" value="LPLAT_LCLAT1-like"/>
    <property type="match status" value="1"/>
</dbReference>
<evidence type="ECO:0000313" key="6">
    <source>
        <dbReference type="Proteomes" id="UP000694941"/>
    </source>
</evidence>
<dbReference type="PANTHER" id="PTHR10983">
    <property type="entry name" value="1-ACYLGLYCEROL-3-PHOSPHATE ACYLTRANSFERASE-RELATED"/>
    <property type="match status" value="1"/>
</dbReference>
<feature type="domain" description="Phospholipid/glycerol acyltransferase" evidence="5">
    <location>
        <begin position="90"/>
        <end position="207"/>
    </location>
</feature>
<dbReference type="SMART" id="SM00563">
    <property type="entry name" value="PlsC"/>
    <property type="match status" value="1"/>
</dbReference>
<dbReference type="SUPFAM" id="SSF69593">
    <property type="entry name" value="Glycerol-3-phosphate (1)-acyltransferase"/>
    <property type="match status" value="1"/>
</dbReference>
<dbReference type="RefSeq" id="XP_013772705.1">
    <property type="nucleotide sequence ID" value="XM_013917251.2"/>
</dbReference>
<evidence type="ECO:0000256" key="3">
    <source>
        <dbReference type="ARBA" id="ARBA00023315"/>
    </source>
</evidence>
<dbReference type="InterPro" id="IPR002123">
    <property type="entry name" value="Plipid/glycerol_acylTrfase"/>
</dbReference>
<evidence type="ECO:0000259" key="5">
    <source>
        <dbReference type="SMART" id="SM00563"/>
    </source>
</evidence>
<organism evidence="6 7">
    <name type="scientific">Limulus polyphemus</name>
    <name type="common">Atlantic horseshoe crab</name>
    <dbReference type="NCBI Taxonomy" id="6850"/>
    <lineage>
        <taxon>Eukaryota</taxon>
        <taxon>Metazoa</taxon>
        <taxon>Ecdysozoa</taxon>
        <taxon>Arthropoda</taxon>
        <taxon>Chelicerata</taxon>
        <taxon>Merostomata</taxon>
        <taxon>Xiphosura</taxon>
        <taxon>Limulidae</taxon>
        <taxon>Limulus</taxon>
    </lineage>
</organism>
<name>A0ABM1B186_LIMPO</name>
<keyword evidence="3" id="KW-0012">Acyltransferase</keyword>
<keyword evidence="4" id="KW-1133">Transmembrane helix</keyword>
<evidence type="ECO:0000256" key="1">
    <source>
        <dbReference type="ARBA" id="ARBA00008655"/>
    </source>
</evidence>
<evidence type="ECO:0000256" key="4">
    <source>
        <dbReference type="SAM" id="Phobius"/>
    </source>
</evidence>
<dbReference type="GeneID" id="106457802"/>
<feature type="transmembrane region" description="Helical" evidence="4">
    <location>
        <begin position="323"/>
        <end position="341"/>
    </location>
</feature>
<evidence type="ECO:0000313" key="7">
    <source>
        <dbReference type="RefSeq" id="XP_013772705.1"/>
    </source>
</evidence>
<sequence length="370" mass="42970">MGSVVCSGVKNLRMVVPTIVLFGVAPHYYMVWMLWRLVSLALPTYIYQKGDDFCYSLYQRLVLFFFENLTGTEVILHGDGDEVLRRKERVLYLGNHQSTMDWIVVHMLAERQGSLGHVRYIMKNSLQAVPLYGFYFYEHGCVYVKRGNFNQSKMMNDLKYLKHKRIPTWLVIFPEGTRFNPFLPQLLERSHKIAEDQGIQPFNHLLTPKIRGLHLALEQLRNSFDALYDVTVVYSNTKDKKSGKRKPAPSMFEFAVGVCPQVHIHVSRIDIKNVPTTEEELKQWLFTLYRNKDRILSSYYDNNEQQPLVDVFAHGQKSPTTSFYTISSFLFFMVLAVPFIVTPFGRSLYWKLVTFGSLSGYLWLGVKSLA</sequence>
<keyword evidence="4" id="KW-0812">Transmembrane</keyword>
<keyword evidence="6" id="KW-1185">Reference proteome</keyword>
<keyword evidence="2" id="KW-0808">Transferase</keyword>
<protein>
    <submittedName>
        <fullName evidence="7">1-acyl-sn-glycerol-3-phosphate acyltransferase epsilon-like</fullName>
    </submittedName>
</protein>
<reference evidence="7" key="1">
    <citation type="submission" date="2025-08" db="UniProtKB">
        <authorList>
            <consortium name="RefSeq"/>
        </authorList>
    </citation>
    <scope>IDENTIFICATION</scope>
    <source>
        <tissue evidence="7">Muscle</tissue>
    </source>
</reference>
<feature type="transmembrane region" description="Helical" evidence="4">
    <location>
        <begin position="12"/>
        <end position="35"/>
    </location>
</feature>
<accession>A0ABM1B186</accession>
<dbReference type="Pfam" id="PF16076">
    <property type="entry name" value="Acyltransf_C"/>
    <property type="match status" value="1"/>
</dbReference>
<dbReference type="InterPro" id="IPR032098">
    <property type="entry name" value="Acyltransf_C"/>
</dbReference>
<dbReference type="PANTHER" id="PTHR10983:SF73">
    <property type="entry name" value="1-ACYL-SN-GLYCEROL-3-PHOSPHATE ACYLTRANSFERASE EPSILON"/>
    <property type="match status" value="1"/>
</dbReference>
<evidence type="ECO:0000256" key="2">
    <source>
        <dbReference type="ARBA" id="ARBA00022679"/>
    </source>
</evidence>
<keyword evidence="4" id="KW-0472">Membrane</keyword>
<dbReference type="Proteomes" id="UP000694941">
    <property type="component" value="Unplaced"/>
</dbReference>
<gene>
    <name evidence="7" type="primary">LOC106457802</name>
</gene>
<dbReference type="Pfam" id="PF01553">
    <property type="entry name" value="Acyltransferase"/>
    <property type="match status" value="1"/>
</dbReference>
<proteinExistence type="inferred from homology"/>